<evidence type="ECO:0000313" key="5">
    <source>
        <dbReference type="Proteomes" id="UP000250140"/>
    </source>
</evidence>
<dbReference type="AlphaFoldDB" id="A0A8E2F4Q7"/>
<keyword evidence="2" id="KW-0811">Translocation</keyword>
<feature type="region of interest" description="Disordered" evidence="3">
    <location>
        <begin position="893"/>
        <end position="955"/>
    </location>
</feature>
<feature type="compositionally biased region" description="Basic and acidic residues" evidence="3">
    <location>
        <begin position="404"/>
        <end position="419"/>
    </location>
</feature>
<dbReference type="Proteomes" id="UP000250140">
    <property type="component" value="Unassembled WGS sequence"/>
</dbReference>
<evidence type="ECO:0000256" key="1">
    <source>
        <dbReference type="ARBA" id="ARBA00004567"/>
    </source>
</evidence>
<feature type="compositionally biased region" description="Polar residues" evidence="3">
    <location>
        <begin position="724"/>
        <end position="762"/>
    </location>
</feature>
<dbReference type="GO" id="GO:0005643">
    <property type="term" value="C:nuclear pore"/>
    <property type="evidence" value="ECO:0007669"/>
    <property type="project" value="UniProtKB-SubCell"/>
</dbReference>
<feature type="region of interest" description="Disordered" evidence="3">
    <location>
        <begin position="815"/>
        <end position="856"/>
    </location>
</feature>
<keyword evidence="2" id="KW-0906">Nuclear pore complex</keyword>
<accession>A0A8E2F4Q7</accession>
<evidence type="ECO:0000256" key="2">
    <source>
        <dbReference type="ARBA" id="ARBA00023132"/>
    </source>
</evidence>
<keyword evidence="2" id="KW-0653">Protein transport</keyword>
<keyword evidence="2" id="KW-0539">Nucleus</keyword>
<keyword evidence="2" id="KW-0509">mRNA transport</keyword>
<feature type="compositionally biased region" description="Low complexity" evidence="3">
    <location>
        <begin position="945"/>
        <end position="955"/>
    </location>
</feature>
<comment type="subcellular location">
    <subcellularLocation>
        <location evidence="1">Nucleus</location>
        <location evidence="1">Nuclear pore complex</location>
    </subcellularLocation>
</comment>
<feature type="compositionally biased region" description="Polar residues" evidence="3">
    <location>
        <begin position="893"/>
        <end position="941"/>
    </location>
</feature>
<gene>
    <name evidence="4" type="ORF">AOQ84DRAFT_387441</name>
</gene>
<protein>
    <submittedName>
        <fullName evidence="4">Uncharacterized protein</fullName>
    </submittedName>
</protein>
<keyword evidence="5" id="KW-1185">Reference proteome</keyword>
<evidence type="ECO:0000256" key="3">
    <source>
        <dbReference type="SAM" id="MobiDB-lite"/>
    </source>
</evidence>
<name>A0A8E2F4Q7_9PEZI</name>
<dbReference type="Pfam" id="PF13634">
    <property type="entry name" value="Nucleoporin_FG"/>
    <property type="match status" value="3"/>
</dbReference>
<reference evidence="4 5" key="1">
    <citation type="journal article" date="2016" name="Nat. Commun.">
        <title>Ectomycorrhizal ecology is imprinted in the genome of the dominant symbiotic fungus Cenococcum geophilum.</title>
        <authorList>
            <consortium name="DOE Joint Genome Institute"/>
            <person name="Peter M."/>
            <person name="Kohler A."/>
            <person name="Ohm R.A."/>
            <person name="Kuo A."/>
            <person name="Krutzmann J."/>
            <person name="Morin E."/>
            <person name="Arend M."/>
            <person name="Barry K.W."/>
            <person name="Binder M."/>
            <person name="Choi C."/>
            <person name="Clum A."/>
            <person name="Copeland A."/>
            <person name="Grisel N."/>
            <person name="Haridas S."/>
            <person name="Kipfer T."/>
            <person name="LaButti K."/>
            <person name="Lindquist E."/>
            <person name="Lipzen A."/>
            <person name="Maire R."/>
            <person name="Meier B."/>
            <person name="Mihaltcheva S."/>
            <person name="Molinier V."/>
            <person name="Murat C."/>
            <person name="Poggeler S."/>
            <person name="Quandt C.A."/>
            <person name="Sperisen C."/>
            <person name="Tritt A."/>
            <person name="Tisserant E."/>
            <person name="Crous P.W."/>
            <person name="Henrissat B."/>
            <person name="Nehls U."/>
            <person name="Egli S."/>
            <person name="Spatafora J.W."/>
            <person name="Grigoriev I.V."/>
            <person name="Martin F.M."/>
        </authorList>
    </citation>
    <scope>NUCLEOTIDE SEQUENCE [LARGE SCALE GENOMIC DNA]</scope>
    <source>
        <strain evidence="4 5">CBS 207.34</strain>
    </source>
</reference>
<feature type="compositionally biased region" description="Basic and acidic residues" evidence="3">
    <location>
        <begin position="329"/>
        <end position="350"/>
    </location>
</feature>
<feature type="compositionally biased region" description="Low complexity" evidence="3">
    <location>
        <begin position="764"/>
        <end position="794"/>
    </location>
</feature>
<sequence length="955" mass="102630">MAQNSEAVALPTLLQQSVHQISDLIARGQRVAFGLMTINHATAQDSMTANLTATHLFQIAGVSIMLKELIEVGSRFKDPISPLFNSNGVQDAMTCVHSFLPTLESLETILQKSDQHVSTGLIGASPAEKVDSEWQLVNPLPQLVSCLHQLTLLVSVGKSEQTRRLSFGDRSPSETCELQRLILATRNLLSKKSSSALYPSGVLSYQSQLPQYAQPPVAPQKTVSIKELQHPRGFRGRYGDPDYPFLDMRPFVQLDPAEPFLDFKKSFEESELERYNLSLQRKYPNTAMFGCWPPTFIGGDTVQEREVQSLFTDLKPSLNPVHETIEEKVVEKTSSNEDTNERPTVKRAESVETQSEFEVLSHADAAFHTPGSTRDSTPTVSPGKRTARPEAVVVPPSEVLPTTEPKEPDSGSKSDEHTPVAESFNTSAKAEDYENETLEACILSPHAESVFNAIEWSSRVERLPLSQAQIQARLDKLSPEYSVMDTISTLSSEEWRSIADYTKPRGTLLSIEKSHKVTMPTKFGTFDITSLTFIVKVVYPPTHPNKASFGFRNPFAATTTGLFGNPQSQTQTGGLFGTSSAERQNGGLFGTRTAGGLFGNSQLPTQTTGLFGQNRPFGAPGGGFGGFNTGTGLFGGSQPLTQPTGLFNTAPTTQTGFGATTQTELGARAQAGFGATAQAGFGTTAQTGFGTATSTRPFGTSITNTSNTNASGNPVGAGLFGAFQQPQNEPQESLFSGFTQRQTAPQPSLFGSTDSSATQRPSLFSGFGASSQSQAQPTSSPFSTLVGQQEQTQTGATAPLFSNLEAQTQTSASPFSSFWSKVQSEAQPPTSPFSNPTGQAQRPSPFTQATTQPRPLFSLFGQPTTQAQAPSLFGQNNTQTQPTPSLFSNVTNQAQTSSPFAASTTQPQSAFSLFGQPTTQAQATPSLFGEPTTQVRPTSLFGQLPQTQTQPQPQP</sequence>
<feature type="region of interest" description="Disordered" evidence="3">
    <location>
        <begin position="329"/>
        <end position="431"/>
    </location>
</feature>
<feature type="compositionally biased region" description="Polar residues" evidence="3">
    <location>
        <begin position="815"/>
        <end position="853"/>
    </location>
</feature>
<dbReference type="InterPro" id="IPR025574">
    <property type="entry name" value="Nucleoporin_FG_rpt"/>
</dbReference>
<feature type="non-terminal residue" evidence="4">
    <location>
        <position position="1"/>
    </location>
</feature>
<dbReference type="EMBL" id="KV749228">
    <property type="protein sequence ID" value="OCL10531.1"/>
    <property type="molecule type" value="Genomic_DNA"/>
</dbReference>
<feature type="compositionally biased region" description="Polar residues" evidence="3">
    <location>
        <begin position="370"/>
        <end position="380"/>
    </location>
</feature>
<dbReference type="OrthoDB" id="3797628at2759"/>
<evidence type="ECO:0000313" key="4">
    <source>
        <dbReference type="EMBL" id="OCL10531.1"/>
    </source>
</evidence>
<organism evidence="4 5">
    <name type="scientific">Glonium stellatum</name>
    <dbReference type="NCBI Taxonomy" id="574774"/>
    <lineage>
        <taxon>Eukaryota</taxon>
        <taxon>Fungi</taxon>
        <taxon>Dikarya</taxon>
        <taxon>Ascomycota</taxon>
        <taxon>Pezizomycotina</taxon>
        <taxon>Dothideomycetes</taxon>
        <taxon>Pleosporomycetidae</taxon>
        <taxon>Gloniales</taxon>
        <taxon>Gloniaceae</taxon>
        <taxon>Glonium</taxon>
    </lineage>
</organism>
<proteinExistence type="predicted"/>
<keyword evidence="2" id="KW-0813">Transport</keyword>
<feature type="region of interest" description="Disordered" evidence="3">
    <location>
        <begin position="708"/>
        <end position="794"/>
    </location>
</feature>